<dbReference type="Pfam" id="PF02861">
    <property type="entry name" value="Clp_N"/>
    <property type="match status" value="1"/>
</dbReference>
<name>A0ABQ6HYN8_9MICO</name>
<keyword evidence="1" id="KW-0677">Repeat</keyword>
<gene>
    <name evidence="3" type="ORF">GCM10025864_03680</name>
</gene>
<dbReference type="Gene3D" id="1.10.1780.10">
    <property type="entry name" value="Clp, N-terminal domain"/>
    <property type="match status" value="1"/>
</dbReference>
<dbReference type="InterPro" id="IPR004176">
    <property type="entry name" value="Clp_R_N"/>
</dbReference>
<organism evidence="3 4">
    <name type="scientific">Luteimicrobium album</name>
    <dbReference type="NCBI Taxonomy" id="1054550"/>
    <lineage>
        <taxon>Bacteria</taxon>
        <taxon>Bacillati</taxon>
        <taxon>Actinomycetota</taxon>
        <taxon>Actinomycetes</taxon>
        <taxon>Micrococcales</taxon>
        <taxon>Luteimicrobium</taxon>
    </lineage>
</organism>
<dbReference type="SUPFAM" id="SSF81923">
    <property type="entry name" value="Double Clp-N motif"/>
    <property type="match status" value="1"/>
</dbReference>
<dbReference type="Proteomes" id="UP001157091">
    <property type="component" value="Unassembled WGS sequence"/>
</dbReference>
<proteinExistence type="predicted"/>
<evidence type="ECO:0000313" key="3">
    <source>
        <dbReference type="EMBL" id="GMA22609.1"/>
    </source>
</evidence>
<dbReference type="RefSeq" id="WP_284291729.1">
    <property type="nucleotide sequence ID" value="NZ_BSUK01000001.1"/>
</dbReference>
<dbReference type="EMBL" id="BSUK01000001">
    <property type="protein sequence ID" value="GMA22609.1"/>
    <property type="molecule type" value="Genomic_DNA"/>
</dbReference>
<comment type="caution">
    <text evidence="3">The sequence shown here is derived from an EMBL/GenBank/DDBJ whole genome shotgun (WGS) entry which is preliminary data.</text>
</comment>
<dbReference type="InterPro" id="IPR036628">
    <property type="entry name" value="Clp_N_dom_sf"/>
</dbReference>
<protein>
    <recommendedName>
        <fullName evidence="2">Clp R domain-containing protein</fullName>
    </recommendedName>
</protein>
<feature type="domain" description="Clp R" evidence="2">
    <location>
        <begin position="1"/>
        <end position="90"/>
    </location>
</feature>
<dbReference type="PROSITE" id="PS51903">
    <property type="entry name" value="CLP_R"/>
    <property type="match status" value="1"/>
</dbReference>
<evidence type="ECO:0000256" key="1">
    <source>
        <dbReference type="PROSITE-ProRule" id="PRU01251"/>
    </source>
</evidence>
<keyword evidence="4" id="KW-1185">Reference proteome</keyword>
<evidence type="ECO:0000259" key="2">
    <source>
        <dbReference type="PROSITE" id="PS51903"/>
    </source>
</evidence>
<sequence length="93" mass="9867">MFGPGALDVPTLGEARRPGRVRRARFTPDAKKSLELALREAVRLHDRQITSAHLLLGLLRDPSSPAARTLAAAGADLGALRASAESSRRTDAA</sequence>
<evidence type="ECO:0000313" key="4">
    <source>
        <dbReference type="Proteomes" id="UP001157091"/>
    </source>
</evidence>
<accession>A0ABQ6HYN8</accession>
<reference evidence="4" key="1">
    <citation type="journal article" date="2019" name="Int. J. Syst. Evol. Microbiol.">
        <title>The Global Catalogue of Microorganisms (GCM) 10K type strain sequencing project: providing services to taxonomists for standard genome sequencing and annotation.</title>
        <authorList>
            <consortium name="The Broad Institute Genomics Platform"/>
            <consortium name="The Broad Institute Genome Sequencing Center for Infectious Disease"/>
            <person name="Wu L."/>
            <person name="Ma J."/>
        </authorList>
    </citation>
    <scope>NUCLEOTIDE SEQUENCE [LARGE SCALE GENOMIC DNA]</scope>
    <source>
        <strain evidence="4">NBRC 106348</strain>
    </source>
</reference>